<feature type="region of interest" description="Disordered" evidence="1">
    <location>
        <begin position="43"/>
        <end position="147"/>
    </location>
</feature>
<feature type="region of interest" description="Disordered" evidence="1">
    <location>
        <begin position="169"/>
        <end position="201"/>
    </location>
</feature>
<dbReference type="Proteomes" id="UP000578531">
    <property type="component" value="Unassembled WGS sequence"/>
</dbReference>
<gene>
    <name evidence="2" type="ORF">HO173_005065</name>
</gene>
<keyword evidence="3" id="KW-1185">Reference proteome</keyword>
<feature type="compositionally biased region" description="Low complexity" evidence="1">
    <location>
        <begin position="133"/>
        <end position="147"/>
    </location>
</feature>
<evidence type="ECO:0000313" key="3">
    <source>
        <dbReference type="Proteomes" id="UP000578531"/>
    </source>
</evidence>
<feature type="compositionally biased region" description="Basic residues" evidence="1">
    <location>
        <begin position="288"/>
        <end position="312"/>
    </location>
</feature>
<feature type="compositionally biased region" description="Polar residues" evidence="1">
    <location>
        <begin position="52"/>
        <end position="63"/>
    </location>
</feature>
<accession>A0A8H6FXU3</accession>
<evidence type="ECO:0000313" key="2">
    <source>
        <dbReference type="EMBL" id="KAF6236774.1"/>
    </source>
</evidence>
<feature type="compositionally biased region" description="Basic and acidic residues" evidence="1">
    <location>
        <begin position="329"/>
        <end position="339"/>
    </location>
</feature>
<organism evidence="2 3">
    <name type="scientific">Letharia columbiana</name>
    <dbReference type="NCBI Taxonomy" id="112416"/>
    <lineage>
        <taxon>Eukaryota</taxon>
        <taxon>Fungi</taxon>
        <taxon>Dikarya</taxon>
        <taxon>Ascomycota</taxon>
        <taxon>Pezizomycotina</taxon>
        <taxon>Lecanoromycetes</taxon>
        <taxon>OSLEUM clade</taxon>
        <taxon>Lecanoromycetidae</taxon>
        <taxon>Lecanorales</taxon>
        <taxon>Lecanorineae</taxon>
        <taxon>Parmeliaceae</taxon>
        <taxon>Letharia</taxon>
    </lineage>
</organism>
<dbReference type="EMBL" id="JACCJC010000017">
    <property type="protein sequence ID" value="KAF6236774.1"/>
    <property type="molecule type" value="Genomic_DNA"/>
</dbReference>
<comment type="caution">
    <text evidence="2">The sequence shown here is derived from an EMBL/GenBank/DDBJ whole genome shotgun (WGS) entry which is preliminary data.</text>
</comment>
<feature type="compositionally biased region" description="Pro residues" evidence="1">
    <location>
        <begin position="243"/>
        <end position="253"/>
    </location>
</feature>
<proteinExistence type="predicted"/>
<reference evidence="2 3" key="1">
    <citation type="journal article" date="2020" name="Genomics">
        <title>Complete, high-quality genomes from long-read metagenomic sequencing of two wolf lichen thalli reveals enigmatic genome architecture.</title>
        <authorList>
            <person name="McKenzie S.K."/>
            <person name="Walston R.F."/>
            <person name="Allen J.L."/>
        </authorList>
    </citation>
    <scope>NUCLEOTIDE SEQUENCE [LARGE SCALE GENOMIC DNA]</scope>
    <source>
        <strain evidence="2">WasteWater2</strain>
    </source>
</reference>
<protein>
    <submittedName>
        <fullName evidence="2">Uncharacterized protein</fullName>
    </submittedName>
</protein>
<evidence type="ECO:0000256" key="1">
    <source>
        <dbReference type="SAM" id="MobiDB-lite"/>
    </source>
</evidence>
<dbReference type="RefSeq" id="XP_037166107.1">
    <property type="nucleotide sequence ID" value="XM_037306983.1"/>
</dbReference>
<feature type="compositionally biased region" description="Low complexity" evidence="1">
    <location>
        <begin position="278"/>
        <end position="287"/>
    </location>
</feature>
<feature type="compositionally biased region" description="Polar residues" evidence="1">
    <location>
        <begin position="191"/>
        <end position="201"/>
    </location>
</feature>
<feature type="compositionally biased region" description="Polar residues" evidence="1">
    <location>
        <begin position="82"/>
        <end position="109"/>
    </location>
</feature>
<dbReference type="GeneID" id="59286729"/>
<feature type="compositionally biased region" description="Basic residues" evidence="1">
    <location>
        <begin position="345"/>
        <end position="360"/>
    </location>
</feature>
<dbReference type="AlphaFoldDB" id="A0A8H6FXU3"/>
<feature type="region of interest" description="Disordered" evidence="1">
    <location>
        <begin position="219"/>
        <end position="378"/>
    </location>
</feature>
<name>A0A8H6FXU3_9LECA</name>
<sequence length="378" mass="42316">MTEFTAADSFFDFDAATDNDLANEVGVEKPKALCSFFRYPTDLHDQRPQPRSAMSFQPTQQVGQRAAIPDSSPTLAPLLSPGMQQQWPALSPRSQYTDTGLFTCGESTPPNQPILHYPQQQQQHEARPQPNVQQQEPASAPASQSMEPIRNTYEQPPARCILHTRMYQQDFGPSSMDPNLRPRPYTHKRPSASSSPITQHQHAPLPLNVESQKLRPNHLLQRPTPLPQSRQRLPAGPSKESPPKTPPAPPPIQPHQQTANHTFPPTPERQQDPPHPLHPATSAISHPHSPHSPHRHQATHQRQQTVHRHHQTPRQNRVQTPRPPTQRSPLDRLGQRDRGAGGAFQHHHVRPQQPPRRRVRSAVGGAVEPAFGQVQGQG</sequence>